<dbReference type="Proteomes" id="UP000249725">
    <property type="component" value="Unassembled WGS sequence"/>
</dbReference>
<proteinExistence type="predicted"/>
<protein>
    <recommendedName>
        <fullName evidence="3">DUF2188 domain-containing protein</fullName>
    </recommendedName>
</protein>
<name>A0A328AQ32_9CAUL</name>
<reference evidence="2" key="1">
    <citation type="submission" date="2018-05" db="EMBL/GenBank/DDBJ databases">
        <authorList>
            <person name="Li X."/>
        </authorList>
    </citation>
    <scope>NUCLEOTIDE SEQUENCE [LARGE SCALE GENOMIC DNA]</scope>
    <source>
        <strain evidence="2">YIM 73061</strain>
    </source>
</reference>
<dbReference type="EMBL" id="QFYR01000001">
    <property type="protein sequence ID" value="RAK57110.1"/>
    <property type="molecule type" value="Genomic_DNA"/>
</dbReference>
<organism evidence="1 2">
    <name type="scientific">Phenylobacterium deserti</name>
    <dbReference type="NCBI Taxonomy" id="1914756"/>
    <lineage>
        <taxon>Bacteria</taxon>
        <taxon>Pseudomonadati</taxon>
        <taxon>Pseudomonadota</taxon>
        <taxon>Alphaproteobacteria</taxon>
        <taxon>Caulobacterales</taxon>
        <taxon>Caulobacteraceae</taxon>
        <taxon>Phenylobacterium</taxon>
    </lineage>
</organism>
<gene>
    <name evidence="1" type="ORF">DJ018_03905</name>
</gene>
<evidence type="ECO:0008006" key="3">
    <source>
        <dbReference type="Google" id="ProtNLM"/>
    </source>
</evidence>
<comment type="caution">
    <text evidence="1">The sequence shown here is derived from an EMBL/GenBank/DDBJ whole genome shotgun (WGS) entry which is preliminary data.</text>
</comment>
<accession>A0A328AQ32</accession>
<dbReference type="AlphaFoldDB" id="A0A328AQ32"/>
<evidence type="ECO:0000313" key="1">
    <source>
        <dbReference type="EMBL" id="RAK57110.1"/>
    </source>
</evidence>
<dbReference type="RefSeq" id="WP_111513562.1">
    <property type="nucleotide sequence ID" value="NZ_QFYR01000001.1"/>
</dbReference>
<evidence type="ECO:0000313" key="2">
    <source>
        <dbReference type="Proteomes" id="UP000249725"/>
    </source>
</evidence>
<keyword evidence="2" id="KW-1185">Reference proteome</keyword>
<sequence length="78" mass="8219">MDEATITVIPVPGGWAVQPGDGEATLFFQGGRAEAHARKLAQASWKAGAPARVLVHNREGVLVGSWEIGPFGESQVTH</sequence>